<evidence type="ECO:0000256" key="1">
    <source>
        <dbReference type="RuleBase" id="RU003651"/>
    </source>
</evidence>
<dbReference type="InterPro" id="IPR003593">
    <property type="entry name" value="AAA+_ATPase"/>
</dbReference>
<keyword evidence="1" id="KW-0547">Nucleotide-binding</keyword>
<evidence type="ECO:0000313" key="5">
    <source>
        <dbReference type="Proteomes" id="UP000053961"/>
    </source>
</evidence>
<evidence type="ECO:0000259" key="2">
    <source>
        <dbReference type="SMART" id="SM00382"/>
    </source>
</evidence>
<dbReference type="PROSITE" id="PS00674">
    <property type="entry name" value="AAA"/>
    <property type="match status" value="1"/>
</dbReference>
<dbReference type="InterPro" id="IPR003959">
    <property type="entry name" value="ATPase_AAA_core"/>
</dbReference>
<dbReference type="Proteomes" id="UP000053961">
    <property type="component" value="Unassembled WGS sequence"/>
</dbReference>
<dbReference type="Pfam" id="PF00004">
    <property type="entry name" value="AAA"/>
    <property type="match status" value="1"/>
</dbReference>
<comment type="similarity">
    <text evidence="1">Belongs to the AAA ATPase family.</text>
</comment>
<dbReference type="InterPro" id="IPR003960">
    <property type="entry name" value="ATPase_AAA_CS"/>
</dbReference>
<dbReference type="Proteomes" id="UP000057043">
    <property type="component" value="Unassembled WGS sequence"/>
</dbReference>
<dbReference type="AlphaFoldDB" id="A0A101FTC5"/>
<dbReference type="Pfam" id="PF23900">
    <property type="entry name" value="PRS2_N"/>
    <property type="match status" value="1"/>
</dbReference>
<organism evidence="3 6">
    <name type="scientific">Methanothrix harundinacea</name>
    <dbReference type="NCBI Taxonomy" id="301375"/>
    <lineage>
        <taxon>Archaea</taxon>
        <taxon>Methanobacteriati</taxon>
        <taxon>Methanobacteriota</taxon>
        <taxon>Stenosarchaea group</taxon>
        <taxon>Methanomicrobia</taxon>
        <taxon>Methanotrichales</taxon>
        <taxon>Methanotrichaceae</taxon>
        <taxon>Methanothrix</taxon>
    </lineage>
</organism>
<evidence type="ECO:0000313" key="6">
    <source>
        <dbReference type="Proteomes" id="UP000057043"/>
    </source>
</evidence>
<accession>A0A101FTC5</accession>
<dbReference type="GO" id="GO:0006508">
    <property type="term" value="P:proteolysis"/>
    <property type="evidence" value="ECO:0007669"/>
    <property type="project" value="TreeGrafter"/>
</dbReference>
<evidence type="ECO:0000313" key="3">
    <source>
        <dbReference type="EMBL" id="KUK44019.1"/>
    </source>
</evidence>
<dbReference type="GO" id="GO:0004176">
    <property type="term" value="F:ATP-dependent peptidase activity"/>
    <property type="evidence" value="ECO:0007669"/>
    <property type="project" value="TreeGrafter"/>
</dbReference>
<dbReference type="SUPFAM" id="SSF52540">
    <property type="entry name" value="P-loop containing nucleoside triphosphate hydrolases"/>
    <property type="match status" value="1"/>
</dbReference>
<dbReference type="Gene3D" id="1.10.8.60">
    <property type="match status" value="1"/>
</dbReference>
<sequence>MIKDVRSIQKTGTKELGGKLERSRTSGARYLLLRPAGYPLKSVFQDYPEVADPRLFERYAREQWYGELVRPGCYLFDRRLYPDFAFKVIRAHPHVSVVGSDTKIVVEKKKTEAAKIKSEVSFDDIVGQKEARRKMKIVESFLSKPERFGKWAPRNILFYGPSGTGKTMMAKALSGETKVPMIPIKATTLIGEFVGEGSRQIHGLYKRAEEMAPCIIFIDELDAIALDRRYQDLRGDVSEVVNALLTEMDGIHSRKGVCTIAATNKIEFLDESIRSRFEEEIRFGLPNVEERRSILEKNISTLPVDVGTINPAALARLTEGFSGRDLVEKVLKVALHGAIIDEVSIEQHHLEEAVARAKKETRDPPAEMFS</sequence>
<dbReference type="PANTHER" id="PTHR23076:SF97">
    <property type="entry name" value="ATP-DEPENDENT ZINC METALLOPROTEASE YME1L1"/>
    <property type="match status" value="1"/>
</dbReference>
<feature type="domain" description="AAA+ ATPase" evidence="2">
    <location>
        <begin position="152"/>
        <end position="287"/>
    </location>
</feature>
<dbReference type="InterPro" id="IPR027417">
    <property type="entry name" value="P-loop_NTPase"/>
</dbReference>
<dbReference type="PANTHER" id="PTHR23076">
    <property type="entry name" value="METALLOPROTEASE M41 FTSH"/>
    <property type="match status" value="1"/>
</dbReference>
<gene>
    <name evidence="3" type="ORF">XD72_1598</name>
    <name evidence="4" type="ORF">XE07_0187</name>
</gene>
<dbReference type="EMBL" id="LGFT01000037">
    <property type="protein sequence ID" value="KUK44019.1"/>
    <property type="molecule type" value="Genomic_DNA"/>
</dbReference>
<reference evidence="4" key="1">
    <citation type="journal article" date="2015" name="MBio">
        <title>Genome-resolved metagenomic analysis reveals roles for candidate phyla and other microbial community members in biogeochemical transformations in oil reservoirs.</title>
        <authorList>
            <person name="Hu P."/>
            <person name="Tom L."/>
            <person name="Singh A."/>
            <person name="Thomas B.C."/>
            <person name="Baker B.J."/>
            <person name="Piceno Y.M."/>
            <person name="Andersen G.L."/>
            <person name="Banfield J.F."/>
        </authorList>
    </citation>
    <scope>NUCLEOTIDE SEQUENCE [LARGE SCALE GENOMIC DNA]</scope>
    <source>
        <strain evidence="4">56_747</strain>
    </source>
</reference>
<dbReference type="InterPro" id="IPR057405">
    <property type="entry name" value="PRS2-like_N"/>
</dbReference>
<reference evidence="5 6" key="2">
    <citation type="journal article" date="2015" name="MBio">
        <title>Genome-Resolved Metagenomic Analysis Reveals Roles for Candidate Phyla and Other Microbial Community Members in Biogeochemical Transformations in Oil Reservoirs.</title>
        <authorList>
            <person name="Hu P."/>
            <person name="Tom L."/>
            <person name="Singh A."/>
            <person name="Thomas B.C."/>
            <person name="Baker B.J."/>
            <person name="Piceno Y.M."/>
            <person name="Andersen G.L."/>
            <person name="Banfield J.F."/>
        </authorList>
    </citation>
    <scope>NUCLEOTIDE SEQUENCE [LARGE SCALE GENOMIC DNA]</scope>
    <source>
        <strain evidence="3">57_489</strain>
    </source>
</reference>
<evidence type="ECO:0000313" key="4">
    <source>
        <dbReference type="EMBL" id="KUK97773.1"/>
    </source>
</evidence>
<dbReference type="GO" id="GO:0016887">
    <property type="term" value="F:ATP hydrolysis activity"/>
    <property type="evidence" value="ECO:0007669"/>
    <property type="project" value="InterPro"/>
</dbReference>
<dbReference type="Gene3D" id="3.40.50.300">
    <property type="entry name" value="P-loop containing nucleotide triphosphate hydrolases"/>
    <property type="match status" value="1"/>
</dbReference>
<dbReference type="CDD" id="cd19481">
    <property type="entry name" value="RecA-like_protease"/>
    <property type="match status" value="1"/>
</dbReference>
<dbReference type="SMART" id="SM00382">
    <property type="entry name" value="AAA"/>
    <property type="match status" value="1"/>
</dbReference>
<name>A0A101FTC5_9EURY</name>
<protein>
    <submittedName>
        <fullName evidence="3">AAA ATPase family protein associated with various cellular activitie</fullName>
    </submittedName>
</protein>
<proteinExistence type="inferred from homology"/>
<dbReference type="GO" id="GO:0005524">
    <property type="term" value="F:ATP binding"/>
    <property type="evidence" value="ECO:0007669"/>
    <property type="project" value="UniProtKB-KW"/>
</dbReference>
<dbReference type="PATRIC" id="fig|301375.6.peg.1203"/>
<dbReference type="EMBL" id="LGHB01000001">
    <property type="protein sequence ID" value="KUK97773.1"/>
    <property type="molecule type" value="Genomic_DNA"/>
</dbReference>
<keyword evidence="1" id="KW-0067">ATP-binding</keyword>
<comment type="caution">
    <text evidence="3">The sequence shown here is derived from an EMBL/GenBank/DDBJ whole genome shotgun (WGS) entry which is preliminary data.</text>
</comment>